<dbReference type="EMBL" id="JBHSPU010000030">
    <property type="protein sequence ID" value="MFC5917799.1"/>
    <property type="molecule type" value="Genomic_DNA"/>
</dbReference>
<keyword evidence="3" id="KW-1185">Reference proteome</keyword>
<dbReference type="RefSeq" id="WP_344511956.1">
    <property type="nucleotide sequence ID" value="NZ_BAAATU010000022.1"/>
</dbReference>
<comment type="caution">
    <text evidence="2">The sequence shown here is derived from an EMBL/GenBank/DDBJ whole genome shotgun (WGS) entry which is preliminary data.</text>
</comment>
<feature type="compositionally biased region" description="Acidic residues" evidence="1">
    <location>
        <begin position="136"/>
        <end position="149"/>
    </location>
</feature>
<dbReference type="Proteomes" id="UP001596200">
    <property type="component" value="Unassembled WGS sequence"/>
</dbReference>
<reference evidence="3" key="1">
    <citation type="journal article" date="2019" name="Int. J. Syst. Evol. Microbiol.">
        <title>The Global Catalogue of Microorganisms (GCM) 10K type strain sequencing project: providing services to taxonomists for standard genome sequencing and annotation.</title>
        <authorList>
            <consortium name="The Broad Institute Genomics Platform"/>
            <consortium name="The Broad Institute Genome Sequencing Center for Infectious Disease"/>
            <person name="Wu L."/>
            <person name="Ma J."/>
        </authorList>
    </citation>
    <scope>NUCLEOTIDE SEQUENCE [LARGE SCALE GENOMIC DNA]</scope>
    <source>
        <strain evidence="3">JCM 4147</strain>
    </source>
</reference>
<gene>
    <name evidence="2" type="ORF">ACFP1B_30880</name>
</gene>
<sequence length="169" mass="19048">MAVPAIIPIAHEPDYRTDTIGRYSDGQFLASITYAFPEGRTLDDDWEEHKRLYTVLHRFDHEGRHVDSDIRCAGTYAEQQRHPQGEDSVTARAQSRMAELLDGLPGREYGDIAIRPFRLTVDGVLFGLVVEHHDGDGDEEEDGESGEDWAELHPDGLGFHAPWDGLYDT</sequence>
<protein>
    <recommendedName>
        <fullName evidence="4">Formate hydrogenlyase regulatory protein HycA</fullName>
    </recommendedName>
</protein>
<organism evidence="2 3">
    <name type="scientific">Streptomyces pulveraceus</name>
    <dbReference type="NCBI Taxonomy" id="68258"/>
    <lineage>
        <taxon>Bacteria</taxon>
        <taxon>Bacillati</taxon>
        <taxon>Actinomycetota</taxon>
        <taxon>Actinomycetes</taxon>
        <taxon>Kitasatosporales</taxon>
        <taxon>Streptomycetaceae</taxon>
        <taxon>Streptomyces</taxon>
    </lineage>
</organism>
<evidence type="ECO:0000313" key="2">
    <source>
        <dbReference type="EMBL" id="MFC5917799.1"/>
    </source>
</evidence>
<evidence type="ECO:0000313" key="3">
    <source>
        <dbReference type="Proteomes" id="UP001596200"/>
    </source>
</evidence>
<proteinExistence type="predicted"/>
<evidence type="ECO:0008006" key="4">
    <source>
        <dbReference type="Google" id="ProtNLM"/>
    </source>
</evidence>
<name>A0ABW1GSH3_9ACTN</name>
<accession>A0ABW1GSH3</accession>
<feature type="region of interest" description="Disordered" evidence="1">
    <location>
        <begin position="133"/>
        <end position="156"/>
    </location>
</feature>
<evidence type="ECO:0000256" key="1">
    <source>
        <dbReference type="SAM" id="MobiDB-lite"/>
    </source>
</evidence>